<dbReference type="GO" id="GO:0003676">
    <property type="term" value="F:nucleic acid binding"/>
    <property type="evidence" value="ECO:0007669"/>
    <property type="project" value="InterPro"/>
</dbReference>
<proteinExistence type="inferred from homology"/>
<name>A0A1X0YCJ6_9BACT</name>
<comment type="subcellular location">
    <subcellularLocation>
        <location evidence="5 6">Cytoplasm</location>
    </subcellularLocation>
</comment>
<evidence type="ECO:0000256" key="3">
    <source>
        <dbReference type="ARBA" id="ARBA00022801"/>
    </source>
</evidence>
<dbReference type="GO" id="GO:0006308">
    <property type="term" value="P:DNA catabolic process"/>
    <property type="evidence" value="ECO:0007669"/>
    <property type="project" value="UniProtKB-UniRule"/>
</dbReference>
<keyword evidence="1 5" id="KW-0963">Cytoplasm</keyword>
<evidence type="ECO:0000256" key="2">
    <source>
        <dbReference type="ARBA" id="ARBA00022722"/>
    </source>
</evidence>
<reference evidence="9 10" key="1">
    <citation type="submission" date="2017-03" db="EMBL/GenBank/DDBJ databases">
        <title>Genome sequence of Geothermobacter sp. EPR-M, Deep-Sea Iron Reducer.</title>
        <authorList>
            <person name="Tully B."/>
            <person name="Savalia P."/>
            <person name="Abuyen K."/>
            <person name="Baughan C."/>
            <person name="Romero E."/>
            <person name="Ronkowski C."/>
            <person name="Torres B."/>
            <person name="Tremblay J."/>
            <person name="Trujillo A."/>
            <person name="Tyler M."/>
            <person name="Perez-Rodriguez I."/>
            <person name="Amend J."/>
        </authorList>
    </citation>
    <scope>NUCLEOTIDE SEQUENCE [LARGE SCALE GENOMIC DNA]</scope>
    <source>
        <strain evidence="9 10">EPR-M</strain>
    </source>
</reference>
<comment type="subunit">
    <text evidence="5">Heterooligomer composed of large and small subunits.</text>
</comment>
<evidence type="ECO:0000256" key="6">
    <source>
        <dbReference type="RuleBase" id="RU004355"/>
    </source>
</evidence>
<comment type="similarity">
    <text evidence="5 6">Belongs to the XseA family.</text>
</comment>
<dbReference type="GO" id="GO:0008855">
    <property type="term" value="F:exodeoxyribonuclease VII activity"/>
    <property type="evidence" value="ECO:0007669"/>
    <property type="project" value="UniProtKB-UniRule"/>
</dbReference>
<comment type="caution">
    <text evidence="9">The sequence shown here is derived from an EMBL/GenBank/DDBJ whole genome shotgun (WGS) entry which is preliminary data.</text>
</comment>
<dbReference type="PANTHER" id="PTHR30008">
    <property type="entry name" value="EXODEOXYRIBONUCLEASE 7 LARGE SUBUNIT"/>
    <property type="match status" value="1"/>
</dbReference>
<gene>
    <name evidence="5" type="primary">xseA</name>
    <name evidence="9" type="ORF">B5V00_02240</name>
</gene>
<dbReference type="GO" id="GO:0005737">
    <property type="term" value="C:cytoplasm"/>
    <property type="evidence" value="ECO:0007669"/>
    <property type="project" value="UniProtKB-SubCell"/>
</dbReference>
<sequence length="400" mass="43984">MHGLAAQGPLSVSRLVSLLQELVEDNFVEVLVEGELSNFSRPASGHLYLTLKDAEAQLRGVMFRSQARRLKFQPDNGMQVICRGRISVYRSRGELQLIIESIEPSGVGGLQLAFEQLKRRLAQEGLFAEARKRSLPAFPRRIGVVTSATGAAIRDILNILGRRSVGVEVLVRPVRVQGEGAEEEIAAGIADLNRCGVDVMIVGRGGGSLEDLWAFNEEVVARAVHASACPVISAVGHETDWTICDFVADLRAPTPSAAAELVVRNRRELESHLDQLALRLAGQMRGRIQLLRERVTGLSRRLIPPQQQLQLQRSRFDHLQQRLYRSVASGLQMARQRLELSSARLDALSPLHTLARGYSIVFKHPGQTVVRHAADVGPGDKLRVRLAEGVLTVAVEESEP</sequence>
<dbReference type="RefSeq" id="WP_085009099.1">
    <property type="nucleotide sequence ID" value="NZ_NAAD01000002.1"/>
</dbReference>
<feature type="domain" description="Exonuclease VII large subunit C-terminal" evidence="7">
    <location>
        <begin position="126"/>
        <end position="342"/>
    </location>
</feature>
<dbReference type="EC" id="3.1.11.6" evidence="5"/>
<dbReference type="InterPro" id="IPR025824">
    <property type="entry name" value="OB-fold_nuc-bd_dom"/>
</dbReference>
<comment type="function">
    <text evidence="5">Bidirectionally degrades single-stranded DNA into large acid-insoluble oligonucleotides, which are then degraded further into small acid-soluble oligonucleotides.</text>
</comment>
<evidence type="ECO:0000259" key="7">
    <source>
        <dbReference type="Pfam" id="PF02601"/>
    </source>
</evidence>
<keyword evidence="10" id="KW-1185">Reference proteome</keyword>
<dbReference type="PANTHER" id="PTHR30008:SF0">
    <property type="entry name" value="EXODEOXYRIBONUCLEASE 7 LARGE SUBUNIT"/>
    <property type="match status" value="1"/>
</dbReference>
<dbReference type="OrthoDB" id="9802795at2"/>
<dbReference type="CDD" id="cd04489">
    <property type="entry name" value="ExoVII_LU_OBF"/>
    <property type="match status" value="1"/>
</dbReference>
<dbReference type="NCBIfam" id="TIGR00237">
    <property type="entry name" value="xseA"/>
    <property type="match status" value="1"/>
</dbReference>
<dbReference type="HAMAP" id="MF_00378">
    <property type="entry name" value="Exonuc_7_L"/>
    <property type="match status" value="1"/>
</dbReference>
<dbReference type="Proteomes" id="UP000193136">
    <property type="component" value="Unassembled WGS sequence"/>
</dbReference>
<evidence type="ECO:0000256" key="4">
    <source>
        <dbReference type="ARBA" id="ARBA00022839"/>
    </source>
</evidence>
<dbReference type="GO" id="GO:0009318">
    <property type="term" value="C:exodeoxyribonuclease VII complex"/>
    <property type="evidence" value="ECO:0007669"/>
    <property type="project" value="UniProtKB-UniRule"/>
</dbReference>
<dbReference type="InterPro" id="IPR003753">
    <property type="entry name" value="Exonuc_VII_L"/>
</dbReference>
<evidence type="ECO:0000256" key="1">
    <source>
        <dbReference type="ARBA" id="ARBA00022490"/>
    </source>
</evidence>
<keyword evidence="3 5" id="KW-0378">Hydrolase</keyword>
<evidence type="ECO:0000313" key="10">
    <source>
        <dbReference type="Proteomes" id="UP000193136"/>
    </source>
</evidence>
<dbReference type="EMBL" id="NAAD01000002">
    <property type="protein sequence ID" value="ORJ62898.1"/>
    <property type="molecule type" value="Genomic_DNA"/>
</dbReference>
<keyword evidence="2 5" id="KW-0540">Nuclease</keyword>
<dbReference type="Pfam" id="PF02601">
    <property type="entry name" value="Exonuc_VII_L"/>
    <property type="match status" value="1"/>
</dbReference>
<dbReference type="Pfam" id="PF13742">
    <property type="entry name" value="tRNA_anti_2"/>
    <property type="match status" value="1"/>
</dbReference>
<feature type="domain" description="OB-fold nucleic acid binding" evidence="8">
    <location>
        <begin position="10"/>
        <end position="103"/>
    </location>
</feature>
<keyword evidence="4 5" id="KW-0269">Exonuclease</keyword>
<evidence type="ECO:0000313" key="9">
    <source>
        <dbReference type="EMBL" id="ORJ62898.1"/>
    </source>
</evidence>
<evidence type="ECO:0000256" key="5">
    <source>
        <dbReference type="HAMAP-Rule" id="MF_00378"/>
    </source>
</evidence>
<comment type="catalytic activity">
    <reaction evidence="5 6">
        <text>Exonucleolytic cleavage in either 5'- to 3'- or 3'- to 5'-direction to yield nucleoside 5'-phosphates.</text>
        <dbReference type="EC" id="3.1.11.6"/>
    </reaction>
</comment>
<accession>A0A1X0YCJ6</accession>
<dbReference type="AlphaFoldDB" id="A0A1X0YCJ6"/>
<dbReference type="InterPro" id="IPR020579">
    <property type="entry name" value="Exonuc_VII_lsu_C"/>
</dbReference>
<protein>
    <recommendedName>
        <fullName evidence="5">Exodeoxyribonuclease 7 large subunit</fullName>
        <ecNumber evidence="5">3.1.11.6</ecNumber>
    </recommendedName>
    <alternativeName>
        <fullName evidence="5">Exodeoxyribonuclease VII large subunit</fullName>
        <shortName evidence="5">Exonuclease VII large subunit</shortName>
    </alternativeName>
</protein>
<evidence type="ECO:0000259" key="8">
    <source>
        <dbReference type="Pfam" id="PF13742"/>
    </source>
</evidence>
<organism evidence="9 10">
    <name type="scientific">Geothermobacter hydrogeniphilus</name>
    <dbReference type="NCBI Taxonomy" id="1969733"/>
    <lineage>
        <taxon>Bacteria</taxon>
        <taxon>Pseudomonadati</taxon>
        <taxon>Thermodesulfobacteriota</taxon>
        <taxon>Desulfuromonadia</taxon>
        <taxon>Desulfuromonadales</taxon>
        <taxon>Geothermobacteraceae</taxon>
        <taxon>Geothermobacter</taxon>
    </lineage>
</organism>
<dbReference type="STRING" id="1969733.B5V00_02240"/>